<comment type="caution">
    <text evidence="1">The sequence shown here is derived from an EMBL/GenBank/DDBJ whole genome shotgun (WGS) entry which is preliminary data.</text>
</comment>
<gene>
    <name evidence="1" type="ORF">GTP90_11735</name>
</gene>
<accession>A0A845GM51</accession>
<proteinExistence type="predicted"/>
<evidence type="ECO:0000313" key="1">
    <source>
        <dbReference type="EMBL" id="MYM94530.1"/>
    </source>
</evidence>
<dbReference type="AlphaFoldDB" id="A0A845GM51"/>
<dbReference type="Proteomes" id="UP000447355">
    <property type="component" value="Unassembled WGS sequence"/>
</dbReference>
<evidence type="ECO:0000313" key="2">
    <source>
        <dbReference type="Proteomes" id="UP000447355"/>
    </source>
</evidence>
<name>A0A845GM51_9BURK</name>
<reference evidence="1" key="1">
    <citation type="submission" date="2019-12" db="EMBL/GenBank/DDBJ databases">
        <title>Novel species isolated from a subtropical stream in China.</title>
        <authorList>
            <person name="Lu H."/>
        </authorList>
    </citation>
    <scope>NUCLEOTIDE SEQUENCE [LARGE SCALE GENOMIC DNA]</scope>
    <source>
        <strain evidence="1">FT81W</strain>
    </source>
</reference>
<sequence length="243" mass="27609">MPGVEWGRRYRAELREDAEAVAGTFLTDFQRRLDDGLGDALAGEVEMVESMLVRTKIIEYSSRKSSEHKMRELVEFMHEELSTIMVRELIVCADILCRGGQSRLSKKLNSVRNGPDPFGVLRNCAWDLFLPRALDMLAGAKPVEGMDFYLPHIITFDGDVKDIVTLTELRSIALHRPSGTVLPFFNLDPFSWISERLGEKRADELHPLFQEAAYAARSARRSRESIRARLASDREVLRAIISQ</sequence>
<dbReference type="EMBL" id="WWCX01000015">
    <property type="protein sequence ID" value="MYM94530.1"/>
    <property type="molecule type" value="Genomic_DNA"/>
</dbReference>
<protein>
    <submittedName>
        <fullName evidence="1">Uncharacterized protein</fullName>
    </submittedName>
</protein>
<organism evidence="1 2">
    <name type="scientific">Duganella vulcania</name>
    <dbReference type="NCBI Taxonomy" id="2692166"/>
    <lineage>
        <taxon>Bacteria</taxon>
        <taxon>Pseudomonadati</taxon>
        <taxon>Pseudomonadota</taxon>
        <taxon>Betaproteobacteria</taxon>
        <taxon>Burkholderiales</taxon>
        <taxon>Oxalobacteraceae</taxon>
        <taxon>Telluria group</taxon>
        <taxon>Duganella</taxon>
    </lineage>
</organism>